<dbReference type="PANTHER" id="PTHR36698">
    <property type="entry name" value="BLL5892 PROTEIN"/>
    <property type="match status" value="1"/>
</dbReference>
<evidence type="ECO:0000256" key="1">
    <source>
        <dbReference type="SAM" id="Phobius"/>
    </source>
</evidence>
<keyword evidence="1" id="KW-1133">Transmembrane helix</keyword>
<protein>
    <submittedName>
        <fullName evidence="3">MCE family protein</fullName>
    </submittedName>
</protein>
<dbReference type="EMBL" id="JACCDF010000006">
    <property type="protein sequence ID" value="NYS60853.1"/>
    <property type="molecule type" value="Genomic_DNA"/>
</dbReference>
<reference evidence="3 4" key="1">
    <citation type="journal article" date="2015" name="Int. J. Syst. Evol. Microbiol.">
        <title>Halomonas salicampi sp. nov., a halotolerant and alkalitolerant bacterium isolated from a saltern soil.</title>
        <authorList>
            <person name="Lee J.C."/>
            <person name="Kim Y.S."/>
            <person name="Yun B.S."/>
            <person name="Whang K.S."/>
        </authorList>
    </citation>
    <scope>NUCLEOTIDE SEQUENCE [LARGE SCALE GENOMIC DNA]</scope>
    <source>
        <strain evidence="3 4">BH103</strain>
    </source>
</reference>
<dbReference type="Proteomes" id="UP000586119">
    <property type="component" value="Unassembled WGS sequence"/>
</dbReference>
<accession>A0A7Z0LL17</accession>
<gene>
    <name evidence="3" type="ORF">HZS81_08780</name>
</gene>
<dbReference type="InterPro" id="IPR003399">
    <property type="entry name" value="Mce/MlaD"/>
</dbReference>
<dbReference type="AlphaFoldDB" id="A0A7Z0LL17"/>
<sequence>METRAHHVVIGLFTLLTLTGAVLFSLWMTKASMEREYQHFEVVFNRAVSGLSVGSRVEYSGIDVGNVVNMRLNPNDPRQVLALIRVESSVPIKEDTQARLGLANITGSMTLQLSGGTPESPLLTSSGSNPPQILAEPSPLDSLLSDGEAIVGNASQLLSNLNTLFEDESTERISRIIANVEAISAGLASQQQQFERSMEELTALIQEGREALGSIHTLSQDANRLLAQEGNELLVSSRRAAESFNQASQRLSALIDTNAPALEKTLENSAAGTQSLSPALEELRATLNNLNRVTRRLEENPQDFLFGGDSIQEFRP</sequence>
<evidence type="ECO:0000259" key="2">
    <source>
        <dbReference type="Pfam" id="PF02470"/>
    </source>
</evidence>
<evidence type="ECO:0000313" key="4">
    <source>
        <dbReference type="Proteomes" id="UP000586119"/>
    </source>
</evidence>
<feature type="domain" description="Mce/MlaD" evidence="2">
    <location>
        <begin position="37"/>
        <end position="116"/>
    </location>
</feature>
<dbReference type="RefSeq" id="WP_179930178.1">
    <property type="nucleotide sequence ID" value="NZ_JACCDF010000006.1"/>
</dbReference>
<dbReference type="Gene3D" id="1.10.287.950">
    <property type="entry name" value="Methyl-accepting chemotaxis protein"/>
    <property type="match status" value="1"/>
</dbReference>
<proteinExistence type="predicted"/>
<dbReference type="PANTHER" id="PTHR36698:SF2">
    <property type="entry name" value="MCE_MLAD DOMAIN-CONTAINING PROTEIN"/>
    <property type="match status" value="1"/>
</dbReference>
<feature type="transmembrane region" description="Helical" evidence="1">
    <location>
        <begin position="6"/>
        <end position="27"/>
    </location>
</feature>
<organism evidence="3 4">
    <name type="scientific">Vreelandella salicampi</name>
    <dbReference type="NCBI Taxonomy" id="1449798"/>
    <lineage>
        <taxon>Bacteria</taxon>
        <taxon>Pseudomonadati</taxon>
        <taxon>Pseudomonadota</taxon>
        <taxon>Gammaproteobacteria</taxon>
        <taxon>Oceanospirillales</taxon>
        <taxon>Halomonadaceae</taxon>
        <taxon>Vreelandella</taxon>
    </lineage>
</organism>
<comment type="caution">
    <text evidence="3">The sequence shown here is derived from an EMBL/GenBank/DDBJ whole genome shotgun (WGS) entry which is preliminary data.</text>
</comment>
<keyword evidence="4" id="KW-1185">Reference proteome</keyword>
<dbReference type="Pfam" id="PF02470">
    <property type="entry name" value="MlaD"/>
    <property type="match status" value="1"/>
</dbReference>
<keyword evidence="1" id="KW-0812">Transmembrane</keyword>
<keyword evidence="1" id="KW-0472">Membrane</keyword>
<name>A0A7Z0LL17_9GAMM</name>
<evidence type="ECO:0000313" key="3">
    <source>
        <dbReference type="EMBL" id="NYS60853.1"/>
    </source>
</evidence>